<evidence type="ECO:0000313" key="2">
    <source>
        <dbReference type="Proteomes" id="UP000298030"/>
    </source>
</evidence>
<keyword evidence="2" id="KW-1185">Reference proteome</keyword>
<comment type="caution">
    <text evidence="1">The sequence shown here is derived from an EMBL/GenBank/DDBJ whole genome shotgun (WGS) entry which is preliminary data.</text>
</comment>
<dbReference type="Proteomes" id="UP000298030">
    <property type="component" value="Unassembled WGS sequence"/>
</dbReference>
<proteinExistence type="predicted"/>
<dbReference type="AlphaFoldDB" id="A0A4Y7T764"/>
<name>A0A4Y7T764_COPMI</name>
<reference evidence="1 2" key="1">
    <citation type="journal article" date="2019" name="Nat. Ecol. Evol.">
        <title>Megaphylogeny resolves global patterns of mushroom evolution.</title>
        <authorList>
            <person name="Varga T."/>
            <person name="Krizsan K."/>
            <person name="Foldi C."/>
            <person name="Dima B."/>
            <person name="Sanchez-Garcia M."/>
            <person name="Sanchez-Ramirez S."/>
            <person name="Szollosi G.J."/>
            <person name="Szarkandi J.G."/>
            <person name="Papp V."/>
            <person name="Albert L."/>
            <person name="Andreopoulos W."/>
            <person name="Angelini C."/>
            <person name="Antonin V."/>
            <person name="Barry K.W."/>
            <person name="Bougher N.L."/>
            <person name="Buchanan P."/>
            <person name="Buyck B."/>
            <person name="Bense V."/>
            <person name="Catcheside P."/>
            <person name="Chovatia M."/>
            <person name="Cooper J."/>
            <person name="Damon W."/>
            <person name="Desjardin D."/>
            <person name="Finy P."/>
            <person name="Geml J."/>
            <person name="Haridas S."/>
            <person name="Hughes K."/>
            <person name="Justo A."/>
            <person name="Karasinski D."/>
            <person name="Kautmanova I."/>
            <person name="Kiss B."/>
            <person name="Kocsube S."/>
            <person name="Kotiranta H."/>
            <person name="LaButti K.M."/>
            <person name="Lechner B.E."/>
            <person name="Liimatainen K."/>
            <person name="Lipzen A."/>
            <person name="Lukacs Z."/>
            <person name="Mihaltcheva S."/>
            <person name="Morgado L.N."/>
            <person name="Niskanen T."/>
            <person name="Noordeloos M.E."/>
            <person name="Ohm R.A."/>
            <person name="Ortiz-Santana B."/>
            <person name="Ovrebo C."/>
            <person name="Racz N."/>
            <person name="Riley R."/>
            <person name="Savchenko A."/>
            <person name="Shiryaev A."/>
            <person name="Soop K."/>
            <person name="Spirin V."/>
            <person name="Szebenyi C."/>
            <person name="Tomsovsky M."/>
            <person name="Tulloss R.E."/>
            <person name="Uehling J."/>
            <person name="Grigoriev I.V."/>
            <person name="Vagvolgyi C."/>
            <person name="Papp T."/>
            <person name="Martin F.M."/>
            <person name="Miettinen O."/>
            <person name="Hibbett D.S."/>
            <person name="Nagy L.G."/>
        </authorList>
    </citation>
    <scope>NUCLEOTIDE SEQUENCE [LARGE SCALE GENOMIC DNA]</scope>
    <source>
        <strain evidence="1 2">FP101781</strain>
    </source>
</reference>
<protein>
    <submittedName>
        <fullName evidence="1">Uncharacterized protein</fullName>
    </submittedName>
</protein>
<gene>
    <name evidence="1" type="ORF">FA13DRAFT_595435</name>
</gene>
<accession>A0A4Y7T764</accession>
<organism evidence="1 2">
    <name type="scientific">Coprinellus micaceus</name>
    <name type="common">Glistening ink-cap mushroom</name>
    <name type="synonym">Coprinus micaceus</name>
    <dbReference type="NCBI Taxonomy" id="71717"/>
    <lineage>
        <taxon>Eukaryota</taxon>
        <taxon>Fungi</taxon>
        <taxon>Dikarya</taxon>
        <taxon>Basidiomycota</taxon>
        <taxon>Agaricomycotina</taxon>
        <taxon>Agaricomycetes</taxon>
        <taxon>Agaricomycetidae</taxon>
        <taxon>Agaricales</taxon>
        <taxon>Agaricineae</taxon>
        <taxon>Psathyrellaceae</taxon>
        <taxon>Coprinellus</taxon>
    </lineage>
</organism>
<evidence type="ECO:0000313" key="1">
    <source>
        <dbReference type="EMBL" id="TEB29794.1"/>
    </source>
</evidence>
<sequence length="161" mass="18414">MVSPLWASLREGRERGSPACTGTTPRHRLQVVAVEDVLDNPLGYSLVHTRRRSGSCSTTLCHSFDQRIPFSSIGERLVRRRVPEAEVRTSSSWRWTPLRVGYEDHRLRLEEPRLSRARAASLVRRGDWVSYPAILRLRIQRGVGRKGLARQHFHGLKGPSR</sequence>
<dbReference type="EMBL" id="QPFP01000025">
    <property type="protein sequence ID" value="TEB29794.1"/>
    <property type="molecule type" value="Genomic_DNA"/>
</dbReference>